<reference evidence="2" key="1">
    <citation type="submission" date="2015-06" db="UniProtKB">
        <authorList>
            <consortium name="EnsemblPlants"/>
        </authorList>
    </citation>
    <scope>IDENTIFICATION</scope>
</reference>
<evidence type="ECO:0000256" key="1">
    <source>
        <dbReference type="SAM" id="Phobius"/>
    </source>
</evidence>
<dbReference type="Gramene" id="OB0136G10020.1">
    <property type="protein sequence ID" value="OB0136G10020.1"/>
    <property type="gene ID" value="OB0136G10020"/>
</dbReference>
<dbReference type="HOGENOM" id="CLU_2298916_0_0_1"/>
<keyword evidence="1" id="KW-0472">Membrane</keyword>
<proteinExistence type="predicted"/>
<dbReference type="Proteomes" id="UP000006038">
    <property type="component" value="Unassembled WGS sequence"/>
</dbReference>
<keyword evidence="1" id="KW-0812">Transmembrane</keyword>
<organism evidence="2">
    <name type="scientific">Oryza brachyantha</name>
    <name type="common">malo sina</name>
    <dbReference type="NCBI Taxonomy" id="4533"/>
    <lineage>
        <taxon>Eukaryota</taxon>
        <taxon>Viridiplantae</taxon>
        <taxon>Streptophyta</taxon>
        <taxon>Embryophyta</taxon>
        <taxon>Tracheophyta</taxon>
        <taxon>Spermatophyta</taxon>
        <taxon>Magnoliopsida</taxon>
        <taxon>Liliopsida</taxon>
        <taxon>Poales</taxon>
        <taxon>Poaceae</taxon>
        <taxon>BOP clade</taxon>
        <taxon>Oryzoideae</taxon>
        <taxon>Oryzeae</taxon>
        <taxon>Oryzinae</taxon>
        <taxon>Oryza</taxon>
    </lineage>
</organism>
<dbReference type="EnsemblPlants" id="OB0136G10020.1">
    <property type="protein sequence ID" value="OB0136G10020.1"/>
    <property type="gene ID" value="OB0136G10020"/>
</dbReference>
<evidence type="ECO:0000313" key="2">
    <source>
        <dbReference type="EnsemblPlants" id="OB0136G10020.1"/>
    </source>
</evidence>
<keyword evidence="1" id="KW-1133">Transmembrane helix</keyword>
<protein>
    <submittedName>
        <fullName evidence="2">Uncharacterized protein</fullName>
    </submittedName>
</protein>
<feature type="transmembrane region" description="Helical" evidence="1">
    <location>
        <begin position="53"/>
        <end position="75"/>
    </location>
</feature>
<accession>J3KVA9</accession>
<dbReference type="AlphaFoldDB" id="J3KVA9"/>
<evidence type="ECO:0000313" key="3">
    <source>
        <dbReference type="Proteomes" id="UP000006038"/>
    </source>
</evidence>
<keyword evidence="3" id="KW-1185">Reference proteome</keyword>
<name>J3KVA9_ORYBR</name>
<sequence>MSAIGYASTTRRRESSRSLYRHSPHDAIMLLSTRIQQCLYYDPWIGCIWFQDYSGLVGAISFLLMFGSGIIWIGYLDPVTNIPFRCSMGWSPDLAGPIGPR</sequence>